<sequence length="272" mass="30786">MQLFFWGETIFSWYSADSTPPKYAESFAGRVQQLRENRLGLGRGSINLTSVRETDNGLYRCRVLFPNRTPPTRNNGTYYFLEVEGGNLIATPPVNITCMEDERAEFECLPKSPESIVSWYKDGEAIADLMDLAHRTVLYDNGSLVIERTSMTDLGEYECHVRDPDGELQSASAFLDVQYKAKVTYSPKERFLPYGKPARLDCHFSANPPLTNLRWEKDGFLFDSYNVPGVYYSRNGSLLFNEGSEQRAKPELKPKARLGSKSGPESGTKLDQ</sequence>
<dbReference type="GO" id="GO:0098609">
    <property type="term" value="P:cell-cell adhesion"/>
    <property type="evidence" value="ECO:0007669"/>
    <property type="project" value="TreeGrafter"/>
</dbReference>
<organism evidence="5 6">
    <name type="scientific">Eumeta variegata</name>
    <name type="common">Bagworm moth</name>
    <name type="synonym">Eumeta japonica</name>
    <dbReference type="NCBI Taxonomy" id="151549"/>
    <lineage>
        <taxon>Eukaryota</taxon>
        <taxon>Metazoa</taxon>
        <taxon>Ecdysozoa</taxon>
        <taxon>Arthropoda</taxon>
        <taxon>Hexapoda</taxon>
        <taxon>Insecta</taxon>
        <taxon>Pterygota</taxon>
        <taxon>Neoptera</taxon>
        <taxon>Endopterygota</taxon>
        <taxon>Lepidoptera</taxon>
        <taxon>Glossata</taxon>
        <taxon>Ditrysia</taxon>
        <taxon>Tineoidea</taxon>
        <taxon>Psychidae</taxon>
        <taxon>Oiketicinae</taxon>
        <taxon>Eumeta</taxon>
    </lineage>
</organism>
<accession>A0A4C1VQM4</accession>
<dbReference type="AlphaFoldDB" id="A0A4C1VQM4"/>
<dbReference type="PANTHER" id="PTHR44170:SF6">
    <property type="entry name" value="CONTACTIN"/>
    <property type="match status" value="1"/>
</dbReference>
<proteinExistence type="predicted"/>
<dbReference type="InterPro" id="IPR036179">
    <property type="entry name" value="Ig-like_dom_sf"/>
</dbReference>
<dbReference type="Proteomes" id="UP000299102">
    <property type="component" value="Unassembled WGS sequence"/>
</dbReference>
<dbReference type="CDD" id="cd00096">
    <property type="entry name" value="Ig"/>
    <property type="match status" value="1"/>
</dbReference>
<dbReference type="SMART" id="SM00408">
    <property type="entry name" value="IGc2"/>
    <property type="match status" value="1"/>
</dbReference>
<dbReference type="STRING" id="151549.A0A4C1VQM4"/>
<dbReference type="Gene3D" id="2.60.40.10">
    <property type="entry name" value="Immunoglobulins"/>
    <property type="match status" value="3"/>
</dbReference>
<keyword evidence="2" id="KW-1015">Disulfide bond</keyword>
<dbReference type="EMBL" id="BGZK01000399">
    <property type="protein sequence ID" value="GBP41426.1"/>
    <property type="molecule type" value="Genomic_DNA"/>
</dbReference>
<dbReference type="InterPro" id="IPR013783">
    <property type="entry name" value="Ig-like_fold"/>
</dbReference>
<gene>
    <name evidence="5" type="primary">bdl</name>
    <name evidence="5" type="ORF">EVAR_36182_1</name>
</gene>
<dbReference type="GO" id="GO:0016020">
    <property type="term" value="C:membrane"/>
    <property type="evidence" value="ECO:0007669"/>
    <property type="project" value="UniProtKB-SubCell"/>
</dbReference>
<feature type="compositionally biased region" description="Basic and acidic residues" evidence="3">
    <location>
        <begin position="244"/>
        <end position="254"/>
    </location>
</feature>
<feature type="domain" description="Ig-like" evidence="4">
    <location>
        <begin position="66"/>
        <end position="176"/>
    </location>
</feature>
<evidence type="ECO:0000313" key="6">
    <source>
        <dbReference type="Proteomes" id="UP000299102"/>
    </source>
</evidence>
<comment type="caution">
    <text evidence="5">The sequence shown here is derived from an EMBL/GenBank/DDBJ whole genome shotgun (WGS) entry which is preliminary data.</text>
</comment>
<dbReference type="InterPro" id="IPR007110">
    <property type="entry name" value="Ig-like_dom"/>
</dbReference>
<reference evidence="5 6" key="1">
    <citation type="journal article" date="2019" name="Commun. Biol.">
        <title>The bagworm genome reveals a unique fibroin gene that provides high tensile strength.</title>
        <authorList>
            <person name="Kono N."/>
            <person name="Nakamura H."/>
            <person name="Ohtoshi R."/>
            <person name="Tomita M."/>
            <person name="Numata K."/>
            <person name="Arakawa K."/>
        </authorList>
    </citation>
    <scope>NUCLEOTIDE SEQUENCE [LARGE SCALE GENOMIC DNA]</scope>
</reference>
<dbReference type="InterPro" id="IPR003599">
    <property type="entry name" value="Ig_sub"/>
</dbReference>
<keyword evidence="6" id="KW-1185">Reference proteome</keyword>
<evidence type="ECO:0000259" key="4">
    <source>
        <dbReference type="PROSITE" id="PS50835"/>
    </source>
</evidence>
<keyword evidence="1" id="KW-0677">Repeat</keyword>
<name>A0A4C1VQM4_EUMVA</name>
<dbReference type="OrthoDB" id="6234674at2759"/>
<evidence type="ECO:0000256" key="3">
    <source>
        <dbReference type="SAM" id="MobiDB-lite"/>
    </source>
</evidence>
<dbReference type="SMART" id="SM00409">
    <property type="entry name" value="IG"/>
    <property type="match status" value="1"/>
</dbReference>
<protein>
    <submittedName>
        <fullName evidence="5">Protein borderless</fullName>
    </submittedName>
</protein>
<dbReference type="InterPro" id="IPR003598">
    <property type="entry name" value="Ig_sub2"/>
</dbReference>
<dbReference type="InterPro" id="IPR013098">
    <property type="entry name" value="Ig_I-set"/>
</dbReference>
<dbReference type="PANTHER" id="PTHR44170">
    <property type="entry name" value="PROTEIN SIDEKICK"/>
    <property type="match status" value="1"/>
</dbReference>
<evidence type="ECO:0000256" key="2">
    <source>
        <dbReference type="ARBA" id="ARBA00023157"/>
    </source>
</evidence>
<feature type="domain" description="Ig-like" evidence="4">
    <location>
        <begin position="181"/>
        <end position="219"/>
    </location>
</feature>
<evidence type="ECO:0000313" key="5">
    <source>
        <dbReference type="EMBL" id="GBP41426.1"/>
    </source>
</evidence>
<dbReference type="SUPFAM" id="SSF48726">
    <property type="entry name" value="Immunoglobulin"/>
    <property type="match status" value="3"/>
</dbReference>
<evidence type="ECO:0000256" key="1">
    <source>
        <dbReference type="ARBA" id="ARBA00022737"/>
    </source>
</evidence>
<feature type="region of interest" description="Disordered" evidence="3">
    <location>
        <begin position="243"/>
        <end position="272"/>
    </location>
</feature>
<dbReference type="PROSITE" id="PS50835">
    <property type="entry name" value="IG_LIKE"/>
    <property type="match status" value="2"/>
</dbReference>
<dbReference type="Pfam" id="PF07679">
    <property type="entry name" value="I-set"/>
    <property type="match status" value="1"/>
</dbReference>